<evidence type="ECO:0000313" key="1">
    <source>
        <dbReference type="EMBL" id="AEM38154.1"/>
    </source>
</evidence>
<dbReference type="AlphaFoldDB" id="G0EFB1"/>
<gene>
    <name evidence="1" type="ordered locus">Pyrfu_0282</name>
</gene>
<evidence type="ECO:0000313" key="2">
    <source>
        <dbReference type="Proteomes" id="UP000001037"/>
    </source>
</evidence>
<dbReference type="Proteomes" id="UP000001037">
    <property type="component" value="Chromosome"/>
</dbReference>
<dbReference type="EMBL" id="CP002838">
    <property type="protein sequence ID" value="AEM38154.1"/>
    <property type="molecule type" value="Genomic_DNA"/>
</dbReference>
<dbReference type="STRING" id="694429.Pyrfu_0282"/>
<sequence>MGIKRALGIALTLASLAVLAYSFYVGATRGMIGCVSLQATIEAKLGDEVYKCTIQGPTTCRASTIDEFSSKVSQLKGLTIGDVKGAQCNGEVPKDAIVTSVKVMKKPVDTPLAGATVAAWMGLLIGPWLAFGEAPAGLKARKG</sequence>
<dbReference type="GeneID" id="11139924"/>
<organism evidence="1 2">
    <name type="scientific">Pyrolobus fumarii (strain DSM 11204 / 1A)</name>
    <dbReference type="NCBI Taxonomy" id="694429"/>
    <lineage>
        <taxon>Archaea</taxon>
        <taxon>Thermoproteota</taxon>
        <taxon>Thermoprotei</taxon>
        <taxon>Desulfurococcales</taxon>
        <taxon>Pyrodictiaceae</taxon>
        <taxon>Pyrolobus</taxon>
    </lineage>
</organism>
<dbReference type="KEGG" id="pfm:Pyrfu_0282"/>
<accession>G0EFB1</accession>
<keyword evidence="2" id="KW-1185">Reference proteome</keyword>
<dbReference type="RefSeq" id="WP_014025831.1">
    <property type="nucleotide sequence ID" value="NC_015931.1"/>
</dbReference>
<protein>
    <submittedName>
        <fullName evidence="1">Uncharacterized protein</fullName>
    </submittedName>
</protein>
<name>G0EFB1_PYRF1</name>
<proteinExistence type="predicted"/>
<reference evidence="1 2" key="1">
    <citation type="journal article" date="2011" name="Stand. Genomic Sci.">
        <title>Complete genome sequence of the hyperthermophilic chemolithoautotroph Pyrolobus fumarii type strain (1A).</title>
        <authorList>
            <person name="Anderson I."/>
            <person name="Goker M."/>
            <person name="Nolan M."/>
            <person name="Lucas S."/>
            <person name="Hammon N."/>
            <person name="Deshpande S."/>
            <person name="Cheng J.F."/>
            <person name="Tapia R."/>
            <person name="Han C."/>
            <person name="Goodwin L."/>
            <person name="Pitluck S."/>
            <person name="Huntemann M."/>
            <person name="Liolios K."/>
            <person name="Ivanova N."/>
            <person name="Pagani I."/>
            <person name="Mavromatis K."/>
            <person name="Ovchinikova G."/>
            <person name="Pati A."/>
            <person name="Chen A."/>
            <person name="Palaniappan K."/>
            <person name="Land M."/>
            <person name="Hauser L."/>
            <person name="Brambilla E.M."/>
            <person name="Huber H."/>
            <person name="Yasawong M."/>
            <person name="Rohde M."/>
            <person name="Spring S."/>
            <person name="Abt B."/>
            <person name="Sikorski J."/>
            <person name="Wirth R."/>
            <person name="Detter J.C."/>
            <person name="Woyke T."/>
            <person name="Bristow J."/>
            <person name="Eisen J.A."/>
            <person name="Markowitz V."/>
            <person name="Hugenholtz P."/>
            <person name="Kyrpides N.C."/>
            <person name="Klenk H.P."/>
            <person name="Lapidus A."/>
        </authorList>
    </citation>
    <scope>NUCLEOTIDE SEQUENCE [LARGE SCALE GENOMIC DNA]</scope>
    <source>
        <strain evidence="2">DSM 11204 / 1A</strain>
    </source>
</reference>
<dbReference type="eggNOG" id="arCOG06104">
    <property type="taxonomic scope" value="Archaea"/>
</dbReference>
<dbReference type="InParanoid" id="G0EFB1"/>
<dbReference type="HOGENOM" id="CLU_1801768_0_0_2"/>